<evidence type="ECO:0000313" key="18">
    <source>
        <dbReference type="Proteomes" id="UP001461498"/>
    </source>
</evidence>
<comment type="caution">
    <text evidence="17">The sequence shown here is derived from an EMBL/GenBank/DDBJ whole genome shotgun (WGS) entry which is preliminary data.</text>
</comment>
<evidence type="ECO:0000313" key="17">
    <source>
        <dbReference type="EMBL" id="KAK9500285.1"/>
    </source>
</evidence>
<proteinExistence type="inferred from homology"/>
<dbReference type="Pfam" id="PF00067">
    <property type="entry name" value="p450"/>
    <property type="match status" value="1"/>
</dbReference>
<comment type="cofactor">
    <cofactor evidence="1 14">
        <name>heme</name>
        <dbReference type="ChEBI" id="CHEBI:30413"/>
    </cofactor>
</comment>
<evidence type="ECO:0008006" key="19">
    <source>
        <dbReference type="Google" id="ProtNLM"/>
    </source>
</evidence>
<dbReference type="FunFam" id="1.10.630.10:FF:000238">
    <property type="entry name" value="Cytochrome P450 2A6"/>
    <property type="match status" value="1"/>
</dbReference>
<dbReference type="PANTHER" id="PTHR24300:SF376">
    <property type="entry name" value="CYTOCHROME P450 15A1"/>
    <property type="match status" value="1"/>
</dbReference>
<keyword evidence="8" id="KW-0256">Endoplasmic reticulum</keyword>
<dbReference type="Proteomes" id="UP001461498">
    <property type="component" value="Unassembled WGS sequence"/>
</dbReference>
<feature type="binding site" description="axial binding residue" evidence="14">
    <location>
        <position position="461"/>
    </location>
    <ligand>
        <name>heme</name>
        <dbReference type="ChEBI" id="CHEBI:30413"/>
    </ligand>
    <ligandPart>
        <name>Fe</name>
        <dbReference type="ChEBI" id="CHEBI:18248"/>
    </ligandPart>
</feature>
<comment type="similarity">
    <text evidence="5 15">Belongs to the cytochrome P450 family.</text>
</comment>
<dbReference type="InterPro" id="IPR002401">
    <property type="entry name" value="Cyt_P450_E_grp-I"/>
</dbReference>
<keyword evidence="10 15" id="KW-0560">Oxidoreductase</keyword>
<evidence type="ECO:0000256" key="8">
    <source>
        <dbReference type="ARBA" id="ARBA00022824"/>
    </source>
</evidence>
<evidence type="ECO:0000256" key="10">
    <source>
        <dbReference type="ARBA" id="ARBA00023002"/>
    </source>
</evidence>
<dbReference type="GO" id="GO:0005789">
    <property type="term" value="C:endoplasmic reticulum membrane"/>
    <property type="evidence" value="ECO:0007669"/>
    <property type="project" value="UniProtKB-SubCell"/>
</dbReference>
<keyword evidence="9" id="KW-0492">Microsome</keyword>
<accession>A0AAW1CQI2</accession>
<keyword evidence="13 16" id="KW-0472">Membrane</keyword>
<evidence type="ECO:0000256" key="6">
    <source>
        <dbReference type="ARBA" id="ARBA00022617"/>
    </source>
</evidence>
<dbReference type="GO" id="GO:0005506">
    <property type="term" value="F:iron ion binding"/>
    <property type="evidence" value="ECO:0007669"/>
    <property type="project" value="InterPro"/>
</dbReference>
<dbReference type="GO" id="GO:0020037">
    <property type="term" value="F:heme binding"/>
    <property type="evidence" value="ECO:0007669"/>
    <property type="project" value="InterPro"/>
</dbReference>
<evidence type="ECO:0000256" key="3">
    <source>
        <dbReference type="ARBA" id="ARBA00004174"/>
    </source>
</evidence>
<dbReference type="PROSITE" id="PS00086">
    <property type="entry name" value="CYTOCHROME_P450"/>
    <property type="match status" value="1"/>
</dbReference>
<evidence type="ECO:0000256" key="13">
    <source>
        <dbReference type="ARBA" id="ARBA00023136"/>
    </source>
</evidence>
<evidence type="ECO:0000256" key="1">
    <source>
        <dbReference type="ARBA" id="ARBA00001971"/>
    </source>
</evidence>
<dbReference type="GO" id="GO:0008395">
    <property type="term" value="F:steroid hydroxylase activity"/>
    <property type="evidence" value="ECO:0007669"/>
    <property type="project" value="TreeGrafter"/>
</dbReference>
<keyword evidence="16" id="KW-0812">Transmembrane</keyword>
<keyword evidence="6 14" id="KW-0349">Heme</keyword>
<evidence type="ECO:0000256" key="9">
    <source>
        <dbReference type="ARBA" id="ARBA00022848"/>
    </source>
</evidence>
<comment type="function">
    <text evidence="2">May be involved in the metabolism of insect hormones and in the breakdown of synthetic insecticides.</text>
</comment>
<dbReference type="Gene3D" id="1.10.630.10">
    <property type="entry name" value="Cytochrome P450"/>
    <property type="match status" value="1"/>
</dbReference>
<dbReference type="GO" id="GO:0006805">
    <property type="term" value="P:xenobiotic metabolic process"/>
    <property type="evidence" value="ECO:0007669"/>
    <property type="project" value="TreeGrafter"/>
</dbReference>
<dbReference type="GO" id="GO:0016712">
    <property type="term" value="F:oxidoreductase activity, acting on paired donors, with incorporation or reduction of molecular oxygen, reduced flavin or flavoprotein as one donor, and incorporation of one atom of oxygen"/>
    <property type="evidence" value="ECO:0007669"/>
    <property type="project" value="TreeGrafter"/>
</dbReference>
<dbReference type="EMBL" id="JAPXFL010000010">
    <property type="protein sequence ID" value="KAK9500285.1"/>
    <property type="molecule type" value="Genomic_DNA"/>
</dbReference>
<name>A0AAW1CQI2_9HEMI</name>
<dbReference type="InterPro" id="IPR017972">
    <property type="entry name" value="Cyt_P450_CS"/>
</dbReference>
<dbReference type="PANTHER" id="PTHR24300">
    <property type="entry name" value="CYTOCHROME P450 508A4-RELATED"/>
    <property type="match status" value="1"/>
</dbReference>
<evidence type="ECO:0000256" key="15">
    <source>
        <dbReference type="RuleBase" id="RU000461"/>
    </source>
</evidence>
<gene>
    <name evidence="17" type="ORF">O3M35_001573</name>
</gene>
<dbReference type="InterPro" id="IPR036396">
    <property type="entry name" value="Cyt_P450_sf"/>
</dbReference>
<evidence type="ECO:0000256" key="7">
    <source>
        <dbReference type="ARBA" id="ARBA00022723"/>
    </source>
</evidence>
<dbReference type="PRINTS" id="PR00385">
    <property type="entry name" value="P450"/>
</dbReference>
<keyword evidence="11 14" id="KW-0408">Iron</keyword>
<evidence type="ECO:0000256" key="12">
    <source>
        <dbReference type="ARBA" id="ARBA00023033"/>
    </source>
</evidence>
<dbReference type="InterPro" id="IPR001128">
    <property type="entry name" value="Cyt_P450"/>
</dbReference>
<dbReference type="SUPFAM" id="SSF48264">
    <property type="entry name" value="Cytochrome P450"/>
    <property type="match status" value="1"/>
</dbReference>
<evidence type="ECO:0000256" key="11">
    <source>
        <dbReference type="ARBA" id="ARBA00023004"/>
    </source>
</evidence>
<dbReference type="InterPro" id="IPR050182">
    <property type="entry name" value="Cytochrome_P450_fam2"/>
</dbReference>
<evidence type="ECO:0000256" key="16">
    <source>
        <dbReference type="SAM" id="Phobius"/>
    </source>
</evidence>
<dbReference type="PRINTS" id="PR00463">
    <property type="entry name" value="EP450I"/>
</dbReference>
<sequence>MYLVWHTTNLIALKIYLMIRKFNMEFITFPLIVFIILYAFIILKKFIQNSNKKYPPGPCYIPIIGNSYLIKRYCMKYGGLHNALMQLCTKYRSDIIGFNLSGKYVVAIQNDELCDEALLKDELLGRPDSFFIKLRSMGTNKGITMTNGDLWQEQRAFAMKHLRNLGFGKKIMENLIKEEIQMCIENIESDSINVNFKATISKCVVNVLWAFVTGSRFQRDELLDELISIMTERSKAFDMAGGMLSQFPWIRFIAPEASGYNLIKKLNYKLKCIISGTIEEHKKTYSQNITRDFIDAFLHEMYKTRNGPTTFTEDQLIMVCVDLFIAGSVTTSSKIDFLIVQMLVNRDVQQNVYEEISKILKPGEIASLLHKDQMPYVNAVILENDRMYPITPVIGPRNVLAETTLGGYTLPKDTTVLINLWTSSRNENKWKNPDKFCPMRFLKCNEEKKVLFTFGKGKRRCPGEILAKNFIYLFFTSLINNFQIENGNKEVESIKVLPGMLLTAQPYEVKLIRRHI</sequence>
<reference evidence="17 18" key="1">
    <citation type="submission" date="2022-12" db="EMBL/GenBank/DDBJ databases">
        <title>Chromosome-level genome assembly of true bugs.</title>
        <authorList>
            <person name="Ma L."/>
            <person name="Li H."/>
        </authorList>
    </citation>
    <scope>NUCLEOTIDE SEQUENCE [LARGE SCALE GENOMIC DNA]</scope>
    <source>
        <strain evidence="17">Lab_2022b</strain>
    </source>
</reference>
<protein>
    <recommendedName>
        <fullName evidence="19">Cytochrome P450</fullName>
    </recommendedName>
</protein>
<dbReference type="AlphaFoldDB" id="A0AAW1CQI2"/>
<keyword evidence="18" id="KW-1185">Reference proteome</keyword>
<keyword evidence="12 15" id="KW-0503">Monooxygenase</keyword>
<evidence type="ECO:0000256" key="14">
    <source>
        <dbReference type="PIRSR" id="PIRSR602401-1"/>
    </source>
</evidence>
<organism evidence="17 18">
    <name type="scientific">Rhynocoris fuscipes</name>
    <dbReference type="NCBI Taxonomy" id="488301"/>
    <lineage>
        <taxon>Eukaryota</taxon>
        <taxon>Metazoa</taxon>
        <taxon>Ecdysozoa</taxon>
        <taxon>Arthropoda</taxon>
        <taxon>Hexapoda</taxon>
        <taxon>Insecta</taxon>
        <taxon>Pterygota</taxon>
        <taxon>Neoptera</taxon>
        <taxon>Paraneoptera</taxon>
        <taxon>Hemiptera</taxon>
        <taxon>Heteroptera</taxon>
        <taxon>Panheteroptera</taxon>
        <taxon>Cimicomorpha</taxon>
        <taxon>Reduviidae</taxon>
        <taxon>Harpactorinae</taxon>
        <taxon>Harpactorini</taxon>
        <taxon>Rhynocoris</taxon>
    </lineage>
</organism>
<evidence type="ECO:0000256" key="4">
    <source>
        <dbReference type="ARBA" id="ARBA00004406"/>
    </source>
</evidence>
<keyword evidence="7 14" id="KW-0479">Metal-binding</keyword>
<evidence type="ECO:0000256" key="5">
    <source>
        <dbReference type="ARBA" id="ARBA00010617"/>
    </source>
</evidence>
<keyword evidence="16" id="KW-1133">Transmembrane helix</keyword>
<evidence type="ECO:0000256" key="2">
    <source>
        <dbReference type="ARBA" id="ARBA00003690"/>
    </source>
</evidence>
<feature type="transmembrane region" description="Helical" evidence="16">
    <location>
        <begin position="26"/>
        <end position="43"/>
    </location>
</feature>
<comment type="subcellular location">
    <subcellularLocation>
        <location evidence="4">Endoplasmic reticulum membrane</location>
        <topology evidence="4">Peripheral membrane protein</topology>
    </subcellularLocation>
    <subcellularLocation>
        <location evidence="3">Microsome membrane</location>
        <topology evidence="3">Peripheral membrane protein</topology>
    </subcellularLocation>
</comment>
<dbReference type="GO" id="GO:0006082">
    <property type="term" value="P:organic acid metabolic process"/>
    <property type="evidence" value="ECO:0007669"/>
    <property type="project" value="TreeGrafter"/>
</dbReference>